<dbReference type="SUPFAM" id="SSF103506">
    <property type="entry name" value="Mitochondrial carrier"/>
    <property type="match status" value="1"/>
</dbReference>
<dbReference type="InterPro" id="IPR044712">
    <property type="entry name" value="SLC25A32-like"/>
</dbReference>
<dbReference type="AlphaFoldDB" id="A0A822ZFW5"/>
<keyword evidence="5" id="KW-0677">Repeat</keyword>
<keyword evidence="4 8" id="KW-0812">Transmembrane</keyword>
<comment type="similarity">
    <text evidence="2 9">Belongs to the mitochondrial carrier (TC 2.A.29) family.</text>
</comment>
<name>A0A822ZFW5_NELNU</name>
<accession>A0A822ZFW5</accession>
<dbReference type="GO" id="GO:0006862">
    <property type="term" value="P:nucleotide transport"/>
    <property type="evidence" value="ECO:0007669"/>
    <property type="project" value="InterPro"/>
</dbReference>
<evidence type="ECO:0000256" key="3">
    <source>
        <dbReference type="ARBA" id="ARBA00022448"/>
    </source>
</evidence>
<evidence type="ECO:0000256" key="7">
    <source>
        <dbReference type="ARBA" id="ARBA00023136"/>
    </source>
</evidence>
<keyword evidence="3 9" id="KW-0813">Transport</keyword>
<evidence type="ECO:0000256" key="8">
    <source>
        <dbReference type="PROSITE-ProRule" id="PRU00282"/>
    </source>
</evidence>
<evidence type="ECO:0000256" key="6">
    <source>
        <dbReference type="ARBA" id="ARBA00022989"/>
    </source>
</evidence>
<feature type="repeat" description="Solcar" evidence="8">
    <location>
        <begin position="1"/>
        <end position="66"/>
    </location>
</feature>
<keyword evidence="6" id="KW-1133">Transmembrane helix</keyword>
<evidence type="ECO:0008006" key="12">
    <source>
        <dbReference type="Google" id="ProtNLM"/>
    </source>
</evidence>
<dbReference type="PROSITE" id="PS50920">
    <property type="entry name" value="SOLCAR"/>
    <property type="match status" value="1"/>
</dbReference>
<dbReference type="GO" id="GO:0055085">
    <property type="term" value="P:transmembrane transport"/>
    <property type="evidence" value="ECO:0007669"/>
    <property type="project" value="InterPro"/>
</dbReference>
<protein>
    <recommendedName>
        <fullName evidence="12">Peroxisomal nicotinamide adenine dinucleotide carrier-like</fullName>
    </recommendedName>
</protein>
<comment type="subcellular location">
    <subcellularLocation>
        <location evidence="1">Membrane</location>
        <topology evidence="1">Multi-pass membrane protein</topology>
    </subcellularLocation>
</comment>
<gene>
    <name evidence="10" type="ORF">HUJ06_016249</name>
</gene>
<keyword evidence="11" id="KW-1185">Reference proteome</keyword>
<organism evidence="10 11">
    <name type="scientific">Nelumbo nucifera</name>
    <name type="common">Sacred lotus</name>
    <dbReference type="NCBI Taxonomy" id="4432"/>
    <lineage>
        <taxon>Eukaryota</taxon>
        <taxon>Viridiplantae</taxon>
        <taxon>Streptophyta</taxon>
        <taxon>Embryophyta</taxon>
        <taxon>Tracheophyta</taxon>
        <taxon>Spermatophyta</taxon>
        <taxon>Magnoliopsida</taxon>
        <taxon>Proteales</taxon>
        <taxon>Nelumbonaceae</taxon>
        <taxon>Nelumbo</taxon>
    </lineage>
</organism>
<reference evidence="10 11" key="1">
    <citation type="journal article" date="2020" name="Mol. Biol. Evol.">
        <title>Distinct Expression and Methylation Patterns for Genes with Different Fates following a Single Whole-Genome Duplication in Flowering Plants.</title>
        <authorList>
            <person name="Shi T."/>
            <person name="Rahmani R.S."/>
            <person name="Gugger P.F."/>
            <person name="Wang M."/>
            <person name="Li H."/>
            <person name="Zhang Y."/>
            <person name="Li Z."/>
            <person name="Wang Q."/>
            <person name="Van de Peer Y."/>
            <person name="Marchal K."/>
            <person name="Chen J."/>
        </authorList>
    </citation>
    <scope>NUCLEOTIDE SEQUENCE [LARGE SCALE GENOMIC DNA]</scope>
    <source>
        <tissue evidence="10">Leaf</tissue>
    </source>
</reference>
<evidence type="ECO:0000313" key="11">
    <source>
        <dbReference type="Proteomes" id="UP000607653"/>
    </source>
</evidence>
<keyword evidence="7 8" id="KW-0472">Membrane</keyword>
<evidence type="ECO:0000256" key="4">
    <source>
        <dbReference type="ARBA" id="ARBA00022692"/>
    </source>
</evidence>
<dbReference type="GO" id="GO:0016020">
    <property type="term" value="C:membrane"/>
    <property type="evidence" value="ECO:0007669"/>
    <property type="project" value="UniProtKB-SubCell"/>
</dbReference>
<dbReference type="InterPro" id="IPR023395">
    <property type="entry name" value="MCP_dom_sf"/>
</dbReference>
<evidence type="ECO:0000313" key="10">
    <source>
        <dbReference type="EMBL" id="DAD41926.1"/>
    </source>
</evidence>
<evidence type="ECO:0000256" key="9">
    <source>
        <dbReference type="RuleBase" id="RU000488"/>
    </source>
</evidence>
<dbReference type="Pfam" id="PF00153">
    <property type="entry name" value="Mito_carr"/>
    <property type="match status" value="1"/>
</dbReference>
<proteinExistence type="inferred from homology"/>
<dbReference type="PANTHER" id="PTHR45683">
    <property type="entry name" value="MITOCHONDRIAL NICOTINAMIDE ADENINE DINUCLEOTIDE TRANSPORTER 1-RELATED-RELATED"/>
    <property type="match status" value="1"/>
</dbReference>
<dbReference type="EMBL" id="DUZY01000005">
    <property type="protein sequence ID" value="DAD41926.1"/>
    <property type="molecule type" value="Genomic_DNA"/>
</dbReference>
<dbReference type="Proteomes" id="UP000607653">
    <property type="component" value="Unassembled WGS sequence"/>
</dbReference>
<evidence type="ECO:0000256" key="2">
    <source>
        <dbReference type="ARBA" id="ARBA00006375"/>
    </source>
</evidence>
<dbReference type="InterPro" id="IPR018108">
    <property type="entry name" value="MCP_transmembrane"/>
</dbReference>
<sequence length="82" mass="9305">MQSRLQAKQEIGGNISLRYTGTLDAVVKMIRYEGLPGFYKGMSTKILQSVFAASVLFMVKEELVKVFLVLVDKNRKRSTRYG</sequence>
<evidence type="ECO:0000256" key="1">
    <source>
        <dbReference type="ARBA" id="ARBA00004141"/>
    </source>
</evidence>
<comment type="caution">
    <text evidence="10">The sequence shown here is derived from an EMBL/GenBank/DDBJ whole genome shotgun (WGS) entry which is preliminary data.</text>
</comment>
<dbReference type="Gene3D" id="1.50.40.10">
    <property type="entry name" value="Mitochondrial carrier domain"/>
    <property type="match status" value="1"/>
</dbReference>
<evidence type="ECO:0000256" key="5">
    <source>
        <dbReference type="ARBA" id="ARBA00022737"/>
    </source>
</evidence>